<proteinExistence type="predicted"/>
<organismHost>
    <name type="scientific">Paramecium bursaria</name>
    <dbReference type="NCBI Taxonomy" id="74790"/>
</organismHost>
<sequence length="141" mass="16041">MMIKKILCKVINKMGSRLMPAMSDGRAFTNYVSSGLYNNYLEAQFKTPEDSQYRAYLQKNAKAVEEKIGRLTAVYIKPPVMPKSNLKVEGESNARMTAAGPDYNQRILDDSYYNRVAKFNTVASQQKQYLLGLDNKNYSSM</sequence>
<dbReference type="EMBL" id="DQ890022">
    <property type="protein sequence ID" value="ABT15652.1"/>
    <property type="molecule type" value="Genomic_DNA"/>
</dbReference>
<reference evidence="1 2" key="1">
    <citation type="journal article" date="2007" name="Virology">
        <title>Sequence and annotation of the 314-kb MT325 and the 321-kb FR483 viruses that infect Chlorella Pbi.</title>
        <authorList>
            <person name="Fitzgerald L.A."/>
            <person name="Graves M.V."/>
            <person name="Li X."/>
            <person name="Feldblyum T."/>
            <person name="Hartigan J."/>
            <person name="Van Etten J.L."/>
        </authorList>
    </citation>
    <scope>NUCLEOTIDE SEQUENCE [LARGE SCALE GENOMIC DNA]</scope>
    <source>
        <strain evidence="1 2">FR483</strain>
    </source>
</reference>
<gene>
    <name evidence="1" type="primary">N367L</name>
    <name evidence="1" type="ORF">FR483_N367L</name>
</gene>
<name>A7J771_PBCVF</name>
<dbReference type="RefSeq" id="YP_001425999.1">
    <property type="nucleotide sequence ID" value="NC_008603.1"/>
</dbReference>
<dbReference type="GeneID" id="5364511"/>
<dbReference type="KEGG" id="vg:5364511"/>
<protein>
    <submittedName>
        <fullName evidence="1">Uncharacterized protein N367L</fullName>
    </submittedName>
</protein>
<evidence type="ECO:0000313" key="1">
    <source>
        <dbReference type="EMBL" id="ABT15652.1"/>
    </source>
</evidence>
<organism evidence="1 2">
    <name type="scientific">Paramecium bursaria Chlorella virus FR483</name>
    <name type="common">PBCV-FR483</name>
    <dbReference type="NCBI Taxonomy" id="399781"/>
    <lineage>
        <taxon>Viruses</taxon>
        <taxon>Varidnaviria</taxon>
        <taxon>Bamfordvirae</taxon>
        <taxon>Nucleocytoviricota</taxon>
        <taxon>Megaviricetes</taxon>
        <taxon>Algavirales</taxon>
        <taxon>Phycodnaviridae</taxon>
        <taxon>Chlorovirus</taxon>
        <taxon>Chlorovirus conductrix</taxon>
        <taxon>Paramecium bursaria Chlorella virus A1</taxon>
    </lineage>
</organism>
<accession>A7J771</accession>
<evidence type="ECO:0000313" key="2">
    <source>
        <dbReference type="Proteomes" id="UP000204095"/>
    </source>
</evidence>
<dbReference type="OrthoDB" id="19847at10239"/>
<dbReference type="Proteomes" id="UP000204095">
    <property type="component" value="Segment"/>
</dbReference>